<evidence type="ECO:0000256" key="9">
    <source>
        <dbReference type="ARBA" id="ARBA00040743"/>
    </source>
</evidence>
<evidence type="ECO:0000256" key="6">
    <source>
        <dbReference type="ARBA" id="ARBA00023136"/>
    </source>
</evidence>
<keyword evidence="5" id="KW-1133">Transmembrane helix</keyword>
<evidence type="ECO:0000259" key="12">
    <source>
        <dbReference type="PROSITE" id="PS50198"/>
    </source>
</evidence>
<comment type="caution">
    <text evidence="13">The sequence shown here is derived from an EMBL/GenBank/DDBJ whole genome shotgun (WGS) entry which is preliminary data.</text>
</comment>
<dbReference type="PANTHER" id="PTHR47529">
    <property type="entry name" value="PEPTIDYL-PROLYL CIS-TRANS ISOMERASE D"/>
    <property type="match status" value="1"/>
</dbReference>
<dbReference type="STRING" id="1406840.Q763_10710"/>
<dbReference type="InterPro" id="IPR000297">
    <property type="entry name" value="PPIase_PpiC"/>
</dbReference>
<keyword evidence="6" id="KW-0472">Membrane</keyword>
<evidence type="ECO:0000256" key="4">
    <source>
        <dbReference type="ARBA" id="ARBA00022692"/>
    </source>
</evidence>
<keyword evidence="4" id="KW-0812">Transmembrane</keyword>
<dbReference type="InterPro" id="IPR046357">
    <property type="entry name" value="PPIase_dom_sf"/>
</dbReference>
<accession>A0A0A2LWE1</accession>
<evidence type="ECO:0000256" key="7">
    <source>
        <dbReference type="ARBA" id="ARBA00023186"/>
    </source>
</evidence>
<dbReference type="Pfam" id="PF13623">
    <property type="entry name" value="SurA_N_2"/>
    <property type="match status" value="1"/>
</dbReference>
<dbReference type="PROSITE" id="PS50198">
    <property type="entry name" value="PPIC_PPIASE_2"/>
    <property type="match status" value="1"/>
</dbReference>
<dbReference type="AlphaFoldDB" id="A0A0A2LWE1"/>
<dbReference type="eggNOG" id="COG0760">
    <property type="taxonomic scope" value="Bacteria"/>
</dbReference>
<keyword evidence="3" id="KW-0997">Cell inner membrane</keyword>
<name>A0A0A2LWE1_9FLAO</name>
<dbReference type="EMBL" id="JRLV01000010">
    <property type="protein sequence ID" value="KGO80480.1"/>
    <property type="molecule type" value="Genomic_DNA"/>
</dbReference>
<dbReference type="Gene3D" id="3.10.50.40">
    <property type="match status" value="1"/>
</dbReference>
<comment type="subcellular location">
    <subcellularLocation>
        <location evidence="1">Cell inner membrane</location>
        <topology evidence="1">Single-pass type II membrane protein</topology>
        <orientation evidence="1">Periplasmic side</orientation>
    </subcellularLocation>
</comment>
<evidence type="ECO:0000256" key="11">
    <source>
        <dbReference type="PROSITE-ProRule" id="PRU00278"/>
    </source>
</evidence>
<dbReference type="SUPFAM" id="SSF109998">
    <property type="entry name" value="Triger factor/SurA peptide-binding domain-like"/>
    <property type="match status" value="1"/>
</dbReference>
<evidence type="ECO:0000256" key="10">
    <source>
        <dbReference type="ARBA" id="ARBA00042775"/>
    </source>
</evidence>
<feature type="domain" description="PpiC" evidence="12">
    <location>
        <begin position="344"/>
        <end position="451"/>
    </location>
</feature>
<evidence type="ECO:0000256" key="3">
    <source>
        <dbReference type="ARBA" id="ARBA00022519"/>
    </source>
</evidence>
<gene>
    <name evidence="13" type="ORF">Q763_10710</name>
</gene>
<dbReference type="InterPro" id="IPR027304">
    <property type="entry name" value="Trigger_fact/SurA_dom_sf"/>
</dbReference>
<dbReference type="PANTHER" id="PTHR47529:SF1">
    <property type="entry name" value="PERIPLASMIC CHAPERONE PPID"/>
    <property type="match status" value="1"/>
</dbReference>
<dbReference type="InterPro" id="IPR052029">
    <property type="entry name" value="PpiD_chaperone"/>
</dbReference>
<evidence type="ECO:0000313" key="13">
    <source>
        <dbReference type="EMBL" id="KGO80480.1"/>
    </source>
</evidence>
<dbReference type="RefSeq" id="WP_035134000.1">
    <property type="nucleotide sequence ID" value="NZ_JRLV01000010.1"/>
</dbReference>
<keyword evidence="14" id="KW-1185">Reference proteome</keyword>
<evidence type="ECO:0000256" key="5">
    <source>
        <dbReference type="ARBA" id="ARBA00022989"/>
    </source>
</evidence>
<dbReference type="GO" id="GO:0005886">
    <property type="term" value="C:plasma membrane"/>
    <property type="evidence" value="ECO:0007669"/>
    <property type="project" value="UniProtKB-SubCell"/>
</dbReference>
<dbReference type="Proteomes" id="UP000030129">
    <property type="component" value="Unassembled WGS sequence"/>
</dbReference>
<keyword evidence="11" id="KW-0697">Rotamase</keyword>
<keyword evidence="11 13" id="KW-0413">Isomerase</keyword>
<dbReference type="SUPFAM" id="SSF54534">
    <property type="entry name" value="FKBP-like"/>
    <property type="match status" value="1"/>
</dbReference>
<evidence type="ECO:0000313" key="14">
    <source>
        <dbReference type="Proteomes" id="UP000030129"/>
    </source>
</evidence>
<evidence type="ECO:0000256" key="1">
    <source>
        <dbReference type="ARBA" id="ARBA00004382"/>
    </source>
</evidence>
<evidence type="ECO:0000256" key="8">
    <source>
        <dbReference type="ARBA" id="ARBA00038408"/>
    </source>
</evidence>
<sequence>MAVLSKIRERSLILILVIGFCLFAFVIGDVIKSGGFGVTRNIGSVNGTDIPVQEFLEKVNNLERRQPGISPTQASNAVWSEEVDRILFGERFEQAGLRVGKDHVINIFAQAPQFAQNPQFLNAAGQFDKAKFNEFLVNIKTTDPQMWGLMEANTPVAETTAMRQIYTAMVKSGYVATNNDAKARYEAENNKVTFDYVYVPFSSINDDEITVSDDEIIAYMKKNEKKYKSQPTRSIEYVKIEDKASAEDELEIRERINSLLNSRVEYRDGKNDTLPGFKDMKLEEVPDFVNANSDIKYDSTYVVKKNLPKDHADDIFDLAKGEVFGPYVEGGYYKVTRMLDKKDGGSVKASHILIAYKGAMRAAPTVELTKEEAKAKADDLLKQINADASKFGVLAAQNSDDPGSKNNGGTYDNITPGQMVPAFDEFIFNNPVGKTAVVETDFGYHVIKVDAKYEAVRVATIALEILPSDKTGDQTYAKASQFELDATEKPFEEVAKAANLNVVNVAKLLPSDESIQGLGSQRGIVLWAFSKDSEAGAVKRFDVSDGYVIARLKDVNESGLMPVEEARLVIAPIIRNEKKAEQIKGKMTGDTLEAVSQASGSKVSTAENVTMGSAMVPTVGVEPKIVGSAFALEAGKTSGLIVGKSGVFKIATKTVEKAAELPNYNSYLARVEKQEKTAAASRISTALKENADIEDNRVKM</sequence>
<keyword evidence="7" id="KW-0143">Chaperone</keyword>
<organism evidence="13 14">
    <name type="scientific">Flavobacterium beibuense F44-8</name>
    <dbReference type="NCBI Taxonomy" id="1406840"/>
    <lineage>
        <taxon>Bacteria</taxon>
        <taxon>Pseudomonadati</taxon>
        <taxon>Bacteroidota</taxon>
        <taxon>Flavobacteriia</taxon>
        <taxon>Flavobacteriales</taxon>
        <taxon>Flavobacteriaceae</taxon>
        <taxon>Flavobacterium</taxon>
    </lineage>
</organism>
<evidence type="ECO:0000256" key="2">
    <source>
        <dbReference type="ARBA" id="ARBA00022475"/>
    </source>
</evidence>
<protein>
    <recommendedName>
        <fullName evidence="9">Periplasmic chaperone PpiD</fullName>
    </recommendedName>
    <alternativeName>
        <fullName evidence="10">Periplasmic folding chaperone</fullName>
    </alternativeName>
</protein>
<dbReference type="Pfam" id="PF13616">
    <property type="entry name" value="Rotamase_3"/>
    <property type="match status" value="1"/>
</dbReference>
<comment type="similarity">
    <text evidence="8">Belongs to the PpiD chaperone family.</text>
</comment>
<proteinExistence type="inferred from homology"/>
<keyword evidence="2" id="KW-1003">Cell membrane</keyword>
<dbReference type="GO" id="GO:0003755">
    <property type="term" value="F:peptidyl-prolyl cis-trans isomerase activity"/>
    <property type="evidence" value="ECO:0007669"/>
    <property type="project" value="UniProtKB-KW"/>
</dbReference>
<reference evidence="13 14" key="1">
    <citation type="submission" date="2013-09" db="EMBL/GenBank/DDBJ databases">
        <authorList>
            <person name="Zeng Z."/>
            <person name="Chen C."/>
        </authorList>
    </citation>
    <scope>NUCLEOTIDE SEQUENCE [LARGE SCALE GENOMIC DNA]</scope>
    <source>
        <strain evidence="13 14">F44-8</strain>
    </source>
</reference>